<dbReference type="Pfam" id="PF12106">
    <property type="entry name" value="Colicin_E5"/>
    <property type="match status" value="1"/>
</dbReference>
<evidence type="ECO:0000313" key="3">
    <source>
        <dbReference type="Proteomes" id="UP000662957"/>
    </source>
</evidence>
<dbReference type="RefSeq" id="WP_205682065.1">
    <property type="nucleotide sequence ID" value="NZ_CP070968.1"/>
</dbReference>
<dbReference type="EMBL" id="CP070968">
    <property type="protein sequence ID" value="QSF54613.1"/>
    <property type="molecule type" value="Genomic_DNA"/>
</dbReference>
<dbReference type="Gene3D" id="3.30.2310.30">
    <property type="match status" value="1"/>
</dbReference>
<name>A0ABX7LVP5_9CAUL</name>
<dbReference type="Proteomes" id="UP000662957">
    <property type="component" value="Chromosome"/>
</dbReference>
<dbReference type="SUPFAM" id="SSF102824">
    <property type="entry name" value="Colicin D/E5 nuclease domain"/>
    <property type="match status" value="1"/>
</dbReference>
<gene>
    <name evidence="2" type="ORF">JX001_01940</name>
</gene>
<accession>A0ABX7LVP5</accession>
<proteinExistence type="predicted"/>
<dbReference type="InterPro" id="IPR021964">
    <property type="entry name" value="Colicin_E5_C"/>
</dbReference>
<reference evidence="2 3" key="1">
    <citation type="submission" date="2021-02" db="EMBL/GenBank/DDBJ databases">
        <title>Brevundimonas sp. CS1 genome sequence.</title>
        <authorList>
            <person name="Lee K."/>
            <person name="Choi Y.-J."/>
            <person name="Son H.-R."/>
        </authorList>
    </citation>
    <scope>NUCLEOTIDE SEQUENCE [LARGE SCALE GENOMIC DNA]</scope>
    <source>
        <strain evidence="2 3">CS1</strain>
    </source>
</reference>
<organism evidence="2 3">
    <name type="scientific">Brevundimonas fontaquae</name>
    <dbReference type="NCBI Taxonomy" id="2813778"/>
    <lineage>
        <taxon>Bacteria</taxon>
        <taxon>Pseudomonadati</taxon>
        <taxon>Pseudomonadota</taxon>
        <taxon>Alphaproteobacteria</taxon>
        <taxon>Caulobacterales</taxon>
        <taxon>Caulobacteraceae</taxon>
        <taxon>Brevundimonas</taxon>
    </lineage>
</organism>
<evidence type="ECO:0000259" key="1">
    <source>
        <dbReference type="Pfam" id="PF12106"/>
    </source>
</evidence>
<sequence>MVKRPEKLRRQMVGRGWTDDQIAEAVSKGVRIATVNRETDRPATRYIHPVTGRSVVIEDESGEIIHVGGDGFIY</sequence>
<keyword evidence="3" id="KW-1185">Reference proteome</keyword>
<evidence type="ECO:0000313" key="2">
    <source>
        <dbReference type="EMBL" id="QSF54613.1"/>
    </source>
</evidence>
<dbReference type="InterPro" id="IPR038234">
    <property type="entry name" value="Colicin_E5_C_sf"/>
</dbReference>
<protein>
    <recommendedName>
        <fullName evidence="1">Colicin E5 ribonuclease domain-containing protein</fullName>
    </recommendedName>
</protein>
<dbReference type="InterPro" id="IPR038233">
    <property type="entry name" value="Colicin_D/E5_nuclease"/>
</dbReference>
<feature type="domain" description="Colicin E5 ribonuclease" evidence="1">
    <location>
        <begin position="3"/>
        <end position="68"/>
    </location>
</feature>